<evidence type="ECO:0000313" key="3">
    <source>
        <dbReference type="EMBL" id="CAF9934791.1"/>
    </source>
</evidence>
<reference evidence="3" key="1">
    <citation type="submission" date="2021-03" db="EMBL/GenBank/DDBJ databases">
        <authorList>
            <person name="Tagirdzhanova G."/>
        </authorList>
    </citation>
    <scope>NUCLEOTIDE SEQUENCE</scope>
</reference>
<evidence type="ECO:0000256" key="1">
    <source>
        <dbReference type="SAM" id="MobiDB-lite"/>
    </source>
</evidence>
<dbReference type="PANTHER" id="PTHR38795">
    <property type="entry name" value="DUF6604 DOMAIN-CONTAINING PROTEIN"/>
    <property type="match status" value="1"/>
</dbReference>
<feature type="region of interest" description="Disordered" evidence="1">
    <location>
        <begin position="572"/>
        <end position="600"/>
    </location>
</feature>
<evidence type="ECO:0000313" key="4">
    <source>
        <dbReference type="Proteomes" id="UP000664521"/>
    </source>
</evidence>
<feature type="domain" description="DUF6604" evidence="2">
    <location>
        <begin position="1"/>
        <end position="179"/>
    </location>
</feature>
<gene>
    <name evidence="3" type="ORF">HETSPECPRED_009363</name>
</gene>
<evidence type="ECO:0000259" key="2">
    <source>
        <dbReference type="Pfam" id="PF20253"/>
    </source>
</evidence>
<dbReference type="EMBL" id="CAJPDS010000077">
    <property type="protein sequence ID" value="CAF9934791.1"/>
    <property type="molecule type" value="Genomic_DNA"/>
</dbReference>
<dbReference type="PANTHER" id="PTHR38795:SF1">
    <property type="entry name" value="DUF6604 DOMAIN-CONTAINING PROTEIN"/>
    <property type="match status" value="1"/>
</dbReference>
<dbReference type="Pfam" id="PF20253">
    <property type="entry name" value="DUF6604"/>
    <property type="match status" value="1"/>
</dbReference>
<proteinExistence type="predicted"/>
<comment type="caution">
    <text evidence="3">The sequence shown here is derived from an EMBL/GenBank/DDBJ whole genome shotgun (WGS) entry which is preliminary data.</text>
</comment>
<dbReference type="InterPro" id="IPR046539">
    <property type="entry name" value="DUF6604"/>
</dbReference>
<accession>A0A8H3G8B4</accession>
<keyword evidence="4" id="KW-1185">Reference proteome</keyword>
<dbReference type="OrthoDB" id="4821062at2759"/>
<protein>
    <recommendedName>
        <fullName evidence="2">DUF6604 domain-containing protein</fullName>
    </recommendedName>
</protein>
<name>A0A8H3G8B4_9LECA</name>
<organism evidence="3 4">
    <name type="scientific">Heterodermia speciosa</name>
    <dbReference type="NCBI Taxonomy" id="116794"/>
    <lineage>
        <taxon>Eukaryota</taxon>
        <taxon>Fungi</taxon>
        <taxon>Dikarya</taxon>
        <taxon>Ascomycota</taxon>
        <taxon>Pezizomycotina</taxon>
        <taxon>Lecanoromycetes</taxon>
        <taxon>OSLEUM clade</taxon>
        <taxon>Lecanoromycetidae</taxon>
        <taxon>Caliciales</taxon>
        <taxon>Physciaceae</taxon>
        <taxon>Heterodermia</taxon>
    </lineage>
</organism>
<sequence>MPENIAFHFREAIAARKQLSKFFRQTSVDGEDNQETLNHEFFTTSLSKIYADLCESCDQLKGHCKGKHTDSQRPNDVDTISNPFITLATGYPEHDCPSENEAQNRLFKQPTVLTENSSTTSKDDHYSLTNDELSEAIELSKDVQEMDELLNVAKDTWEKLGRGQISLVVAASVTNAVLAAFEIVECRLRTNFDTSNPDELAIKFLAARQCLGLPTKVDGEPDSKMQQLVEAFKISWSQLLILQRRGFTRNSAKADITRRSSSHLILTKSADSVHCDIQCLAVMLQNIAHLIMPDSLSTRSKIVCRSSPVYPEVGYLLTHDKTSNNGLRCCYGLQLLLESYKTCLFVPEKVYLPSTCRLQTLQFAQEAISSTQAVLKHPTLPCRCQGTLAYHLESLEVDLKAFIHSKMFDFYFQAPWTCGCHALDMLDAMSYYGLRLFNYRNYVGSVLHIYNVLRNLTNLRPIPLLDGLSDTFGEVLFPGGRPCQHYKACWVRHMGGRLRFKSHASDHRSGCYALVIPAHTAKATAGFGSQQGVKDPRFEFRKISVLHGLRERGYHIDGTFWRRIHTLNGDDTDQSHAYSTAEKPSAGRGHADQDSPLSGSHHQHRLRYLQKALHKEFNGTFPIARIDLFKVYLDCVSVVSRISDQWHGDQVRPGQNCLCFVDTLLLAADQCKDNEVRLYTLGCRELVRICQEAMKEALSVMEIDQYFWKYV</sequence>
<dbReference type="AlphaFoldDB" id="A0A8H3G8B4"/>
<dbReference type="Proteomes" id="UP000664521">
    <property type="component" value="Unassembled WGS sequence"/>
</dbReference>